<feature type="compositionally biased region" description="Low complexity" evidence="1">
    <location>
        <begin position="277"/>
        <end position="298"/>
    </location>
</feature>
<gene>
    <name evidence="2" type="ORF">C1SCF055_LOCUS31499</name>
</gene>
<reference evidence="2" key="1">
    <citation type="submission" date="2022-10" db="EMBL/GenBank/DDBJ databases">
        <authorList>
            <person name="Chen Y."/>
            <person name="Dougan E. K."/>
            <person name="Chan C."/>
            <person name="Rhodes N."/>
            <person name="Thang M."/>
        </authorList>
    </citation>
    <scope>NUCLEOTIDE SEQUENCE</scope>
</reference>
<feature type="compositionally biased region" description="Basic residues" evidence="1">
    <location>
        <begin position="643"/>
        <end position="653"/>
    </location>
</feature>
<organism evidence="2">
    <name type="scientific">Cladocopium goreaui</name>
    <dbReference type="NCBI Taxonomy" id="2562237"/>
    <lineage>
        <taxon>Eukaryota</taxon>
        <taxon>Sar</taxon>
        <taxon>Alveolata</taxon>
        <taxon>Dinophyceae</taxon>
        <taxon>Suessiales</taxon>
        <taxon>Symbiodiniaceae</taxon>
        <taxon>Cladocopium</taxon>
    </lineage>
</organism>
<feature type="region of interest" description="Disordered" evidence="1">
    <location>
        <begin position="182"/>
        <end position="345"/>
    </location>
</feature>
<evidence type="ECO:0000313" key="4">
    <source>
        <dbReference type="Proteomes" id="UP001152797"/>
    </source>
</evidence>
<sequence>MAKSNNKTDKAERKRVKVIAKTKAEKKKCEKAEKICSDRQKSQKRKGVPPTNATHVAKKAKKEKTDPPQRGKKTPQQVSQKHGKTKKTEGGTKNVDQPPAQPVRRLSGKTKPQDAISSTPSETTVPSPCKELFPDQASGIASPAVSLASLHAWKKEATERGLSLEQYMEEVSQKELEANLEAHMAKLVAEQKADHEEQDSSSDSSDSSDQEGSEESEDDDGEHETTKGKNPEDSEGESGDDGSQVSEDDSEIDEDLDGEEMDEEDEAVIDGIDKQLALPAPAETPTAAPTATPATPAAPVAPQPAAPTGQSQVAMAAIQQKESPPQPPTEPAPADQYANANSRTHKAEWDKFSRQCIDRKKFPCTLAAHYLRDKTDLFRQWLQQSGDWSKVEVVMQRKAEKVTLNRKEREGVKARDILKKYPKEKAEALMSNLKKKGLWYYDPDFENDDEEVYYYINAGNKMRSDDLTKESASVNIRDKGNQELAEALIDPEGGVLASGFQPEVQAATEEGQKNLLEALHASTVQKPKKGKGQSSEKTEKAVPQTLDELAAAKMEECLKKGAEGRKFAIALESLEYSGDLAKQLFAFSSKMEQVFKRLQELRNKKETDPKLYNKHFNIIEEKLAWYAKAESAAKALQNGLGSKPKKGKVSKRKEKQEKSGAAVGSPMAVIVLGKCHLTNSNEAKQLKLTYALESFASLGAGGRYCSNQERMLPLALHVDGAEFYSNSEYLCWSMASVLSSEHVFDSKFPVVVLPHSSMLDEGVKAHVHATVGKVLAWSLRCASTGVAPLTGAFDEPLLGERAKLGGQQLANGWKGCFFGFRFDEKARKEVNAFTRSYQHSLICMRCMAQRLHKNWVPALNY</sequence>
<feature type="region of interest" description="Disordered" evidence="1">
    <location>
        <begin position="637"/>
        <end position="661"/>
    </location>
</feature>
<proteinExistence type="predicted"/>
<dbReference type="AlphaFoldDB" id="A0A9P1DC00"/>
<dbReference type="EMBL" id="CAMXCT020003697">
    <property type="protein sequence ID" value="CAL1159182.1"/>
    <property type="molecule type" value="Genomic_DNA"/>
</dbReference>
<feature type="compositionally biased region" description="Basic and acidic residues" evidence="1">
    <location>
        <begin position="27"/>
        <end position="41"/>
    </location>
</feature>
<feature type="compositionally biased region" description="Basic residues" evidence="1">
    <location>
        <begin position="13"/>
        <end position="26"/>
    </location>
</feature>
<dbReference type="EMBL" id="CAMXCT030003697">
    <property type="protein sequence ID" value="CAL4793119.1"/>
    <property type="molecule type" value="Genomic_DNA"/>
</dbReference>
<name>A0A9P1DC00_9DINO</name>
<feature type="region of interest" description="Disordered" evidence="1">
    <location>
        <begin position="523"/>
        <end position="543"/>
    </location>
</feature>
<feature type="compositionally biased region" description="Acidic residues" evidence="1">
    <location>
        <begin position="196"/>
        <end position="222"/>
    </location>
</feature>
<feature type="compositionally biased region" description="Basic and acidic residues" evidence="1">
    <location>
        <begin position="223"/>
        <end position="232"/>
    </location>
</feature>
<comment type="caution">
    <text evidence="2">The sequence shown here is derived from an EMBL/GenBank/DDBJ whole genome shotgun (WGS) entry which is preliminary data.</text>
</comment>
<evidence type="ECO:0000313" key="2">
    <source>
        <dbReference type="EMBL" id="CAI4005807.1"/>
    </source>
</evidence>
<feature type="compositionally biased region" description="Basic and acidic residues" evidence="1">
    <location>
        <begin position="1"/>
        <end position="12"/>
    </location>
</feature>
<feature type="compositionally biased region" description="Acidic residues" evidence="1">
    <location>
        <begin position="233"/>
        <end position="268"/>
    </location>
</feature>
<reference evidence="3 4" key="2">
    <citation type="submission" date="2024-05" db="EMBL/GenBank/DDBJ databases">
        <authorList>
            <person name="Chen Y."/>
            <person name="Shah S."/>
            <person name="Dougan E. K."/>
            <person name="Thang M."/>
            <person name="Chan C."/>
        </authorList>
    </citation>
    <scope>NUCLEOTIDE SEQUENCE [LARGE SCALE GENOMIC DNA]</scope>
</reference>
<protein>
    <submittedName>
        <fullName evidence="2">Uncharacterized protein</fullName>
    </submittedName>
</protein>
<dbReference type="EMBL" id="CAMXCT010003697">
    <property type="protein sequence ID" value="CAI4005807.1"/>
    <property type="molecule type" value="Genomic_DNA"/>
</dbReference>
<evidence type="ECO:0000313" key="3">
    <source>
        <dbReference type="EMBL" id="CAL4793119.1"/>
    </source>
</evidence>
<dbReference type="OrthoDB" id="438176at2759"/>
<feature type="compositionally biased region" description="Low complexity" evidence="1">
    <location>
        <begin position="117"/>
        <end position="128"/>
    </location>
</feature>
<feature type="region of interest" description="Disordered" evidence="1">
    <location>
        <begin position="1"/>
        <end position="135"/>
    </location>
</feature>
<keyword evidence="4" id="KW-1185">Reference proteome</keyword>
<evidence type="ECO:0000256" key="1">
    <source>
        <dbReference type="SAM" id="MobiDB-lite"/>
    </source>
</evidence>
<accession>A0A9P1DC00</accession>
<dbReference type="Proteomes" id="UP001152797">
    <property type="component" value="Unassembled WGS sequence"/>
</dbReference>